<dbReference type="AlphaFoldDB" id="D1VVX6"/>
<evidence type="ECO:0000256" key="3">
    <source>
        <dbReference type="ARBA" id="ARBA00022723"/>
    </source>
</evidence>
<comment type="cofactor">
    <cofactor evidence="7">
        <name>Zn(2+)</name>
        <dbReference type="ChEBI" id="CHEBI:29105"/>
    </cofactor>
    <text evidence="7">Binds 1 zinc ion per subunit.</text>
</comment>
<dbReference type="PANTHER" id="PTHR11079:SF179">
    <property type="entry name" value="TRNA(ADENINE(34)) DEAMINASE, CHLOROPLASTIC"/>
    <property type="match status" value="1"/>
</dbReference>
<comment type="caution">
    <text evidence="9">The sequence shown here is derived from an EMBL/GenBank/DDBJ whole genome shotgun (WGS) entry which is preliminary data.</text>
</comment>
<evidence type="ECO:0000256" key="1">
    <source>
        <dbReference type="ARBA" id="ARBA00010669"/>
    </source>
</evidence>
<evidence type="ECO:0000313" key="10">
    <source>
        <dbReference type="Proteomes" id="UP000005711"/>
    </source>
</evidence>
<organism evidence="9 10">
    <name type="scientific">Peptoniphilus lacrimalis 315-B</name>
    <dbReference type="NCBI Taxonomy" id="596330"/>
    <lineage>
        <taxon>Bacteria</taxon>
        <taxon>Bacillati</taxon>
        <taxon>Bacillota</taxon>
        <taxon>Tissierellia</taxon>
        <taxon>Tissierellales</taxon>
        <taxon>Peptoniphilaceae</taxon>
        <taxon>Peptoniphilus</taxon>
    </lineage>
</organism>
<dbReference type="InterPro" id="IPR016192">
    <property type="entry name" value="APOBEC/CMP_deaminase_Zn-bd"/>
</dbReference>
<evidence type="ECO:0000256" key="4">
    <source>
        <dbReference type="ARBA" id="ARBA00022801"/>
    </source>
</evidence>
<feature type="domain" description="CMP/dCMP-type deaminase" evidence="8">
    <location>
        <begin position="6"/>
        <end position="115"/>
    </location>
</feature>
<proteinExistence type="inferred from homology"/>
<name>D1VVX6_9FIRM</name>
<evidence type="ECO:0000259" key="8">
    <source>
        <dbReference type="PROSITE" id="PS51747"/>
    </source>
</evidence>
<dbReference type="InterPro" id="IPR028883">
    <property type="entry name" value="tRNA_aden_deaminase"/>
</dbReference>
<dbReference type="HAMAP" id="MF_00972">
    <property type="entry name" value="tRNA_aden_deaminase"/>
    <property type="match status" value="1"/>
</dbReference>
<evidence type="ECO:0000256" key="2">
    <source>
        <dbReference type="ARBA" id="ARBA00022694"/>
    </source>
</evidence>
<dbReference type="GO" id="GO:0052717">
    <property type="term" value="F:tRNA-specific adenosine-34 deaminase activity"/>
    <property type="evidence" value="ECO:0007669"/>
    <property type="project" value="UniProtKB-UniRule"/>
</dbReference>
<dbReference type="EC" id="3.5.4.33" evidence="7"/>
<dbReference type="PROSITE" id="PS00903">
    <property type="entry name" value="CYT_DCMP_DEAMINASES_1"/>
    <property type="match status" value="1"/>
</dbReference>
<keyword evidence="5 7" id="KW-0862">Zinc</keyword>
<dbReference type="SUPFAM" id="SSF53927">
    <property type="entry name" value="Cytidine deaminase-like"/>
    <property type="match status" value="1"/>
</dbReference>
<dbReference type="GO" id="GO:0008270">
    <property type="term" value="F:zinc ion binding"/>
    <property type="evidence" value="ECO:0007669"/>
    <property type="project" value="UniProtKB-UniRule"/>
</dbReference>
<keyword evidence="10" id="KW-1185">Reference proteome</keyword>
<dbReference type="InterPro" id="IPR002125">
    <property type="entry name" value="CMP_dCMP_dom"/>
</dbReference>
<evidence type="ECO:0000256" key="6">
    <source>
        <dbReference type="ARBA" id="ARBA00048045"/>
    </source>
</evidence>
<accession>D1VVX6</accession>
<dbReference type="PROSITE" id="PS51747">
    <property type="entry name" value="CYT_DCMP_DEAMINASES_2"/>
    <property type="match status" value="1"/>
</dbReference>
<comment type="catalytic activity">
    <reaction evidence="6 7">
        <text>adenosine(34) in tRNA + H2O + H(+) = inosine(34) in tRNA + NH4(+)</text>
        <dbReference type="Rhea" id="RHEA:43168"/>
        <dbReference type="Rhea" id="RHEA-COMP:10373"/>
        <dbReference type="Rhea" id="RHEA-COMP:10374"/>
        <dbReference type="ChEBI" id="CHEBI:15377"/>
        <dbReference type="ChEBI" id="CHEBI:15378"/>
        <dbReference type="ChEBI" id="CHEBI:28938"/>
        <dbReference type="ChEBI" id="CHEBI:74411"/>
        <dbReference type="ChEBI" id="CHEBI:82852"/>
        <dbReference type="EC" id="3.5.4.33"/>
    </reaction>
</comment>
<evidence type="ECO:0000256" key="5">
    <source>
        <dbReference type="ARBA" id="ARBA00022833"/>
    </source>
</evidence>
<comment type="similarity">
    <text evidence="1">Belongs to the cytidine and deoxycytidylate deaminase family. ADAT2 subfamily.</text>
</comment>
<dbReference type="CDD" id="cd01285">
    <property type="entry name" value="nucleoside_deaminase"/>
    <property type="match status" value="1"/>
</dbReference>
<gene>
    <name evidence="7" type="primary">tadA</name>
    <name evidence="9" type="ORF">HMPREF0628_0941</name>
</gene>
<feature type="binding site" evidence="7">
    <location>
        <position position="87"/>
    </location>
    <ligand>
        <name>Zn(2+)</name>
        <dbReference type="ChEBI" id="CHEBI:29105"/>
        <note>catalytic</note>
    </ligand>
</feature>
<keyword evidence="4 7" id="KW-0378">Hydrolase</keyword>
<reference evidence="9 10" key="1">
    <citation type="submission" date="2009-12" db="EMBL/GenBank/DDBJ databases">
        <title>Genome Sequence of Peptoniphilus lacrimalis 315-B.</title>
        <authorList>
            <person name="Durkin A.S."/>
            <person name="Madupu R."/>
            <person name="Torralba M."/>
            <person name="Methe B."/>
            <person name="Sutton G."/>
            <person name="Strausberg R.L."/>
            <person name="Nelson K.E."/>
        </authorList>
    </citation>
    <scope>NUCLEOTIDE SEQUENCE [LARGE SCALE GENOMIC DNA]</scope>
    <source>
        <strain evidence="9 10">315-B</strain>
    </source>
</reference>
<feature type="binding site" evidence="7">
    <location>
        <position position="90"/>
    </location>
    <ligand>
        <name>Zn(2+)</name>
        <dbReference type="ChEBI" id="CHEBI:29105"/>
        <note>catalytic</note>
    </ligand>
</feature>
<protein>
    <recommendedName>
        <fullName evidence="7">tRNA-specific adenosine deaminase</fullName>
        <ecNumber evidence="7">3.5.4.33</ecNumber>
    </recommendedName>
</protein>
<dbReference type="PANTHER" id="PTHR11079">
    <property type="entry name" value="CYTOSINE DEAMINASE FAMILY MEMBER"/>
    <property type="match status" value="1"/>
</dbReference>
<dbReference type="GO" id="GO:0002100">
    <property type="term" value="P:tRNA wobble adenosine to inosine editing"/>
    <property type="evidence" value="ECO:0007669"/>
    <property type="project" value="UniProtKB-UniRule"/>
</dbReference>
<dbReference type="InterPro" id="IPR016193">
    <property type="entry name" value="Cytidine_deaminase-like"/>
</dbReference>
<feature type="active site" description="Proton donor" evidence="7">
    <location>
        <position position="59"/>
    </location>
</feature>
<dbReference type="Proteomes" id="UP000005711">
    <property type="component" value="Unassembled WGS sequence"/>
</dbReference>
<sequence length="157" mass="18008">MIYNKFMEVYFMKKALELAKISYENFDVPVGCVIVKDKKIIGKGYNQKEKNKNPLCHAEINAINSACKNLNSYHLEDCDMYVTLEPCLMCVGAIINARIKNLYFGAYNYRFGAVLSHVELLKDGGFNHKTKYQGGILKEESARLLNSFFEKLRNSSR</sequence>
<dbReference type="Pfam" id="PF00383">
    <property type="entry name" value="dCMP_cyt_deam_1"/>
    <property type="match status" value="1"/>
</dbReference>
<keyword evidence="3 7" id="KW-0479">Metal-binding</keyword>
<dbReference type="eggNOG" id="COG0590">
    <property type="taxonomic scope" value="Bacteria"/>
</dbReference>
<evidence type="ECO:0000256" key="7">
    <source>
        <dbReference type="HAMAP-Rule" id="MF_00972"/>
    </source>
</evidence>
<feature type="binding site" evidence="7">
    <location>
        <position position="57"/>
    </location>
    <ligand>
        <name>Zn(2+)</name>
        <dbReference type="ChEBI" id="CHEBI:29105"/>
        <note>catalytic</note>
    </ligand>
</feature>
<comment type="function">
    <text evidence="7">Catalyzes the deamination of adenosine to inosine at the wobble position 34 of tRNA(Arg2).</text>
</comment>
<dbReference type="EMBL" id="ADDO01000069">
    <property type="protein sequence ID" value="EFA89272.1"/>
    <property type="molecule type" value="Genomic_DNA"/>
</dbReference>
<comment type="subunit">
    <text evidence="7">Homodimer.</text>
</comment>
<dbReference type="Gene3D" id="3.40.140.10">
    <property type="entry name" value="Cytidine Deaminase, domain 2"/>
    <property type="match status" value="1"/>
</dbReference>
<evidence type="ECO:0000313" key="9">
    <source>
        <dbReference type="EMBL" id="EFA89272.1"/>
    </source>
</evidence>
<keyword evidence="2 7" id="KW-0819">tRNA processing</keyword>